<dbReference type="AlphaFoldDB" id="F8FB77"/>
<name>F8FB77_PAEMK</name>
<evidence type="ECO:0000313" key="1">
    <source>
        <dbReference type="EMBL" id="AEI42044.1"/>
    </source>
</evidence>
<protein>
    <submittedName>
        <fullName evidence="1">Uncharacterized protein</fullName>
    </submittedName>
</protein>
<reference evidence="2" key="1">
    <citation type="submission" date="2011-06" db="EMBL/GenBank/DDBJ databases">
        <title>Complete genome sequence of Paenibacillus mucilaginosus KNP414.</title>
        <authorList>
            <person name="Wang J."/>
            <person name="Hu S."/>
            <person name="Hu X."/>
            <person name="Zhang B."/>
            <person name="Dong D."/>
            <person name="Zhang S."/>
            <person name="Zhao K."/>
            <person name="Wu D."/>
        </authorList>
    </citation>
    <scope>NUCLEOTIDE SEQUENCE [LARGE SCALE GENOMIC DNA]</scope>
    <source>
        <strain evidence="2">KNP414</strain>
    </source>
</reference>
<sequence length="40" mass="4319">MNGDYPGMLRLFWGILAFFSAAHPSAPRAAAAADSRPRMP</sequence>
<accession>F8FB77</accession>
<dbReference type="PATRIC" id="fig|1036673.3.peg.3208"/>
<evidence type="ECO:0000313" key="2">
    <source>
        <dbReference type="Proteomes" id="UP000006620"/>
    </source>
</evidence>
<dbReference type="HOGENOM" id="CLU_3293477_0_0_9"/>
<reference evidence="1 2" key="2">
    <citation type="journal article" date="2013" name="Genome Announc.">
        <title>Genome Sequence of Growth-Improving Paenibacillus mucilaginosus Strain KNP414.</title>
        <authorList>
            <person name="Lu J.J."/>
            <person name="Wang J.F."/>
            <person name="Hu X.F."/>
        </authorList>
    </citation>
    <scope>NUCLEOTIDE SEQUENCE [LARGE SCALE GENOMIC DNA]</scope>
    <source>
        <strain evidence="1 2">KNP414</strain>
    </source>
</reference>
<gene>
    <name evidence="1" type="ordered locus">KNP414_03486</name>
</gene>
<dbReference type="EMBL" id="CP002869">
    <property type="protein sequence ID" value="AEI42044.1"/>
    <property type="molecule type" value="Genomic_DNA"/>
</dbReference>
<dbReference type="Proteomes" id="UP000006620">
    <property type="component" value="Chromosome"/>
</dbReference>
<organism evidence="1 2">
    <name type="scientific">Paenibacillus mucilaginosus (strain KNP414)</name>
    <dbReference type="NCBI Taxonomy" id="1036673"/>
    <lineage>
        <taxon>Bacteria</taxon>
        <taxon>Bacillati</taxon>
        <taxon>Bacillota</taxon>
        <taxon>Bacilli</taxon>
        <taxon>Bacillales</taxon>
        <taxon>Paenibacillaceae</taxon>
        <taxon>Paenibacillus</taxon>
    </lineage>
</organism>
<proteinExistence type="predicted"/>
<dbReference type="KEGG" id="pms:KNP414_03486"/>